<evidence type="ECO:0000256" key="2">
    <source>
        <dbReference type="ARBA" id="ARBA00009166"/>
    </source>
</evidence>
<dbReference type="PANTHER" id="PTHR22945:SF40">
    <property type="entry name" value="SERPENTINE RECEPTOR, CLASS D (DELTA)-RELATED"/>
    <property type="match status" value="1"/>
</dbReference>
<dbReference type="InterPro" id="IPR019421">
    <property type="entry name" value="7TM_GPCR_serpentine_rcpt_Srd"/>
</dbReference>
<dbReference type="Pfam" id="PF10317">
    <property type="entry name" value="7TM_GPCR_Srd"/>
    <property type="match status" value="1"/>
</dbReference>
<dbReference type="GO" id="GO:0016020">
    <property type="term" value="C:membrane"/>
    <property type="evidence" value="ECO:0007669"/>
    <property type="project" value="UniProtKB-SubCell"/>
</dbReference>
<name>A0A2A6CL59_PRIPA</name>
<evidence type="ECO:0000256" key="5">
    <source>
        <dbReference type="ARBA" id="ARBA00023136"/>
    </source>
</evidence>
<sequence length="175" mass="19426">MSMVSVDDIHLYVLYGIDCAAIIINILLICIIVMRTPIAKRSYAIFLLNNTIMDICFAMASALGAARIISLSDNKVVFVYLGQCYSFGGIRFCNFCESMLCASVSQSSIYVNFIALVWLSTLYHSHWDGIRSTATSKGRLELVCVSVCLDCSILVLMHDIIAGEIFRGSKRSSYF</sequence>
<accession>A0A2A6CL59</accession>
<protein>
    <submittedName>
        <fullName evidence="6">G protein-coupled receptor</fullName>
    </submittedName>
</protein>
<evidence type="ECO:0000256" key="1">
    <source>
        <dbReference type="ARBA" id="ARBA00004141"/>
    </source>
</evidence>
<dbReference type="OrthoDB" id="5803780at2759"/>
<comment type="similarity">
    <text evidence="2">Belongs to the nematode receptor-like protein srd family.</text>
</comment>
<keyword evidence="7" id="KW-1185">Reference proteome</keyword>
<dbReference type="EnsemblMetazoa" id="PPA41006.1">
    <property type="protein sequence ID" value="PPA41006.1"/>
    <property type="gene ID" value="WBGene00279375"/>
</dbReference>
<evidence type="ECO:0000256" key="4">
    <source>
        <dbReference type="ARBA" id="ARBA00022989"/>
    </source>
</evidence>
<dbReference type="InterPro" id="IPR050920">
    <property type="entry name" value="Nematode_rcpt-like_delta"/>
</dbReference>
<dbReference type="AlphaFoldDB" id="A0A2A6CL59"/>
<keyword evidence="4" id="KW-1133">Transmembrane helix</keyword>
<proteinExistence type="inferred from homology"/>
<keyword evidence="3" id="KW-0812">Transmembrane</keyword>
<evidence type="ECO:0000313" key="7">
    <source>
        <dbReference type="Proteomes" id="UP000005239"/>
    </source>
</evidence>
<comment type="subcellular location">
    <subcellularLocation>
        <location evidence="1">Membrane</location>
        <topology evidence="1">Multi-pass membrane protein</topology>
    </subcellularLocation>
</comment>
<reference evidence="7" key="1">
    <citation type="journal article" date="2008" name="Nat. Genet.">
        <title>The Pristionchus pacificus genome provides a unique perspective on nematode lifestyle and parasitism.</title>
        <authorList>
            <person name="Dieterich C."/>
            <person name="Clifton S.W."/>
            <person name="Schuster L.N."/>
            <person name="Chinwalla A."/>
            <person name="Delehaunty K."/>
            <person name="Dinkelacker I."/>
            <person name="Fulton L."/>
            <person name="Fulton R."/>
            <person name="Godfrey J."/>
            <person name="Minx P."/>
            <person name="Mitreva M."/>
            <person name="Roeseler W."/>
            <person name="Tian H."/>
            <person name="Witte H."/>
            <person name="Yang S.P."/>
            <person name="Wilson R.K."/>
            <person name="Sommer R.J."/>
        </authorList>
    </citation>
    <scope>NUCLEOTIDE SEQUENCE [LARGE SCALE GENOMIC DNA]</scope>
    <source>
        <strain evidence="7">PS312</strain>
    </source>
</reference>
<organism evidence="6 7">
    <name type="scientific">Pristionchus pacificus</name>
    <name type="common">Parasitic nematode worm</name>
    <dbReference type="NCBI Taxonomy" id="54126"/>
    <lineage>
        <taxon>Eukaryota</taxon>
        <taxon>Metazoa</taxon>
        <taxon>Ecdysozoa</taxon>
        <taxon>Nematoda</taxon>
        <taxon>Chromadorea</taxon>
        <taxon>Rhabditida</taxon>
        <taxon>Rhabditina</taxon>
        <taxon>Diplogasteromorpha</taxon>
        <taxon>Diplogasteroidea</taxon>
        <taxon>Neodiplogasteridae</taxon>
        <taxon>Pristionchus</taxon>
    </lineage>
</organism>
<keyword evidence="5" id="KW-0472">Membrane</keyword>
<evidence type="ECO:0000313" key="6">
    <source>
        <dbReference type="EnsemblMetazoa" id="PPA41006.1"/>
    </source>
</evidence>
<evidence type="ECO:0000256" key="3">
    <source>
        <dbReference type="ARBA" id="ARBA00022692"/>
    </source>
</evidence>
<dbReference type="Proteomes" id="UP000005239">
    <property type="component" value="Unassembled WGS sequence"/>
</dbReference>
<dbReference type="PANTHER" id="PTHR22945">
    <property type="entry name" value="SERPENTINE RECEPTOR, CLASS D DELTA"/>
    <property type="match status" value="1"/>
</dbReference>
<reference evidence="6" key="2">
    <citation type="submission" date="2022-06" db="UniProtKB">
        <authorList>
            <consortium name="EnsemblMetazoa"/>
        </authorList>
    </citation>
    <scope>IDENTIFICATION</scope>
    <source>
        <strain evidence="6">PS312</strain>
    </source>
</reference>
<gene>
    <name evidence="6" type="primary">WBGene00279375</name>
</gene>
<accession>A0A8R1V049</accession>